<keyword evidence="4" id="KW-1185">Reference proteome</keyword>
<organism evidence="3 4">
    <name type="scientific">Aromia moschata</name>
    <dbReference type="NCBI Taxonomy" id="1265417"/>
    <lineage>
        <taxon>Eukaryota</taxon>
        <taxon>Metazoa</taxon>
        <taxon>Ecdysozoa</taxon>
        <taxon>Arthropoda</taxon>
        <taxon>Hexapoda</taxon>
        <taxon>Insecta</taxon>
        <taxon>Pterygota</taxon>
        <taxon>Neoptera</taxon>
        <taxon>Endopterygota</taxon>
        <taxon>Coleoptera</taxon>
        <taxon>Polyphaga</taxon>
        <taxon>Cucujiformia</taxon>
        <taxon>Chrysomeloidea</taxon>
        <taxon>Cerambycidae</taxon>
        <taxon>Cerambycinae</taxon>
        <taxon>Callichromatini</taxon>
        <taxon>Aromia</taxon>
    </lineage>
</organism>
<feature type="compositionally biased region" description="Low complexity" evidence="1">
    <location>
        <begin position="206"/>
        <end position="215"/>
    </location>
</feature>
<feature type="domain" description="FAM91 N-terminal" evidence="2">
    <location>
        <begin position="1"/>
        <end position="178"/>
    </location>
</feature>
<evidence type="ECO:0000313" key="3">
    <source>
        <dbReference type="EMBL" id="KAJ8937385.1"/>
    </source>
</evidence>
<proteinExistence type="predicted"/>
<name>A0AAV8XFP7_9CUCU</name>
<dbReference type="PANTHER" id="PTHR28441:SF2">
    <property type="entry name" value="PROTEIN FAM91A1"/>
    <property type="match status" value="1"/>
</dbReference>
<dbReference type="PANTHER" id="PTHR28441">
    <property type="entry name" value="PROTEIN FAM91A1"/>
    <property type="match status" value="1"/>
</dbReference>
<evidence type="ECO:0000256" key="1">
    <source>
        <dbReference type="SAM" id="MobiDB-lite"/>
    </source>
</evidence>
<accession>A0AAV8XFP7</accession>
<dbReference type="InterPro" id="IPR028091">
    <property type="entry name" value="FAM91_N_dom"/>
</dbReference>
<evidence type="ECO:0000259" key="2">
    <source>
        <dbReference type="Pfam" id="PF14647"/>
    </source>
</evidence>
<dbReference type="Pfam" id="PF14647">
    <property type="entry name" value="FAM91_N"/>
    <property type="match status" value="1"/>
</dbReference>
<reference evidence="3" key="1">
    <citation type="journal article" date="2023" name="Insect Mol. Biol.">
        <title>Genome sequencing provides insights into the evolution of gene families encoding plant cell wall-degrading enzymes in longhorned beetles.</title>
        <authorList>
            <person name="Shin N.R."/>
            <person name="Okamura Y."/>
            <person name="Kirsch R."/>
            <person name="Pauchet Y."/>
        </authorList>
    </citation>
    <scope>NUCLEOTIDE SEQUENCE</scope>
    <source>
        <strain evidence="3">AMC_N1</strain>
    </source>
</reference>
<dbReference type="InterPro" id="IPR039199">
    <property type="entry name" value="FAM91"/>
</dbReference>
<protein>
    <recommendedName>
        <fullName evidence="2">FAM91 N-terminal domain-containing protein</fullName>
    </recommendedName>
</protein>
<gene>
    <name evidence="3" type="ORF">NQ318_015465</name>
</gene>
<feature type="region of interest" description="Disordered" evidence="1">
    <location>
        <begin position="206"/>
        <end position="245"/>
    </location>
</feature>
<dbReference type="AlphaFoldDB" id="A0AAV8XFP7"/>
<sequence length="245" mass="27702">MNKSRSNRGRLFGRKNVRVLLPRIPGDVHMEPWWRVEVGLVLEEDIKMVNEEELAVIDKLIDLGSHNAGDLNYFIVLSLYKKGLIYLDVPITAVDRVQVPPLQGFVMNRILGDYFETLLYKIFVSIDEHTTVGELANVLQVDTELVKQAVSLYCRLKFARKLDANIEYEKLKWHPSWSNLPQQESRNMDITPLTLSLSSASNLNISSDLQSPPNRAARKPPPAPPCPGRVSEWLSSSTPPSRPSS</sequence>
<dbReference type="EMBL" id="JAPWTK010000659">
    <property type="protein sequence ID" value="KAJ8937385.1"/>
    <property type="molecule type" value="Genomic_DNA"/>
</dbReference>
<evidence type="ECO:0000313" key="4">
    <source>
        <dbReference type="Proteomes" id="UP001162162"/>
    </source>
</evidence>
<dbReference type="Proteomes" id="UP001162162">
    <property type="component" value="Unassembled WGS sequence"/>
</dbReference>
<comment type="caution">
    <text evidence="3">The sequence shown here is derived from an EMBL/GenBank/DDBJ whole genome shotgun (WGS) entry which is preliminary data.</text>
</comment>